<comment type="caution">
    <text evidence="1">The sequence shown here is derived from an EMBL/GenBank/DDBJ whole genome shotgun (WGS) entry which is preliminary data.</text>
</comment>
<evidence type="ECO:0000313" key="1">
    <source>
        <dbReference type="EMBL" id="GIJ30057.1"/>
    </source>
</evidence>
<gene>
    <name evidence="1" type="ORF">Vqi01_52190</name>
</gene>
<proteinExistence type="predicted"/>
<name>A0ABQ4JKJ3_9ACTN</name>
<sequence>MVVAVCRIGVGRIVLAGVEDSLTHVRAAATVAQWVEVHRLAVAGREPAIARHVGDRVARVWLRTSRFADVEALAIATLTLSPDAGAFYHRG</sequence>
<accession>A0ABQ4JKJ3</accession>
<evidence type="ECO:0000313" key="2">
    <source>
        <dbReference type="Proteomes" id="UP000653076"/>
    </source>
</evidence>
<dbReference type="EMBL" id="BOPC01000094">
    <property type="protein sequence ID" value="GIJ30057.1"/>
    <property type="molecule type" value="Genomic_DNA"/>
</dbReference>
<dbReference type="Proteomes" id="UP000653076">
    <property type="component" value="Unassembled WGS sequence"/>
</dbReference>
<reference evidence="1 2" key="1">
    <citation type="submission" date="2021-01" db="EMBL/GenBank/DDBJ databases">
        <title>Whole genome shotgun sequence of Verrucosispora qiuiae NBRC 106684.</title>
        <authorList>
            <person name="Komaki H."/>
            <person name="Tamura T."/>
        </authorList>
    </citation>
    <scope>NUCLEOTIDE SEQUENCE [LARGE SCALE GENOMIC DNA]</scope>
    <source>
        <strain evidence="1 2">NBRC 106684</strain>
    </source>
</reference>
<keyword evidence="2" id="KW-1185">Reference proteome</keyword>
<protein>
    <submittedName>
        <fullName evidence="1">Uncharacterized protein</fullName>
    </submittedName>
</protein>
<organism evidence="1 2">
    <name type="scientific">Micromonospora qiuiae</name>
    <dbReference type="NCBI Taxonomy" id="502268"/>
    <lineage>
        <taxon>Bacteria</taxon>
        <taxon>Bacillati</taxon>
        <taxon>Actinomycetota</taxon>
        <taxon>Actinomycetes</taxon>
        <taxon>Micromonosporales</taxon>
        <taxon>Micromonosporaceae</taxon>
        <taxon>Micromonospora</taxon>
    </lineage>
</organism>